<evidence type="ECO:0000256" key="1">
    <source>
        <dbReference type="SAM" id="MobiDB-lite"/>
    </source>
</evidence>
<evidence type="ECO:0008006" key="4">
    <source>
        <dbReference type="Google" id="ProtNLM"/>
    </source>
</evidence>
<gene>
    <name evidence="2" type="ORF">QCA50_011729</name>
</gene>
<organism evidence="2 3">
    <name type="scientific">Cerrena zonata</name>
    <dbReference type="NCBI Taxonomy" id="2478898"/>
    <lineage>
        <taxon>Eukaryota</taxon>
        <taxon>Fungi</taxon>
        <taxon>Dikarya</taxon>
        <taxon>Basidiomycota</taxon>
        <taxon>Agaricomycotina</taxon>
        <taxon>Agaricomycetes</taxon>
        <taxon>Polyporales</taxon>
        <taxon>Cerrenaceae</taxon>
        <taxon>Cerrena</taxon>
    </lineage>
</organism>
<keyword evidence="3" id="KW-1185">Reference proteome</keyword>
<evidence type="ECO:0000313" key="3">
    <source>
        <dbReference type="Proteomes" id="UP001385951"/>
    </source>
</evidence>
<sequence length="309" mass="34051">MPARRSTKDHMAHGCTPAGLGNDPALEPTKCKICEKKYAIGVMVKHVRDRHSVRTTRPDGNLRYKCPCPSCKARDDGGEWFSTPRFNTHYKNYAGIQDCFCSLCPWKSAHSSALTRHKTKEHEGQYTPKNVGCRVKMLREAKEEQEDIIPPSVAATEACNSLVDDTLNFAYFPSVYGSLPMASGSNVTLDHTQLIADYPSVPAAPFTTSASSFPLYENTDGISYNGYGYPNLYGYSVTDFGYQADEQSWSGETSSLFEGHSSDSGDSSQSSQSSAYSAYSDYDYAQRSSSDFAWSSYPESTSSPESLGW</sequence>
<dbReference type="EMBL" id="JASBNA010000021">
    <property type="protein sequence ID" value="KAK7685364.1"/>
    <property type="molecule type" value="Genomic_DNA"/>
</dbReference>
<dbReference type="Proteomes" id="UP001385951">
    <property type="component" value="Unassembled WGS sequence"/>
</dbReference>
<comment type="caution">
    <text evidence="2">The sequence shown here is derived from an EMBL/GenBank/DDBJ whole genome shotgun (WGS) entry which is preliminary data.</text>
</comment>
<feature type="compositionally biased region" description="Low complexity" evidence="1">
    <location>
        <begin position="262"/>
        <end position="273"/>
    </location>
</feature>
<proteinExistence type="predicted"/>
<dbReference type="AlphaFoldDB" id="A0AAW0G0Z6"/>
<accession>A0AAW0G0Z6</accession>
<feature type="region of interest" description="Disordered" evidence="1">
    <location>
        <begin position="253"/>
        <end position="273"/>
    </location>
</feature>
<name>A0AAW0G0Z6_9APHY</name>
<protein>
    <recommendedName>
        <fullName evidence="4">C2H2-type domain-containing protein</fullName>
    </recommendedName>
</protein>
<evidence type="ECO:0000313" key="2">
    <source>
        <dbReference type="EMBL" id="KAK7685364.1"/>
    </source>
</evidence>
<reference evidence="2 3" key="1">
    <citation type="submission" date="2022-09" db="EMBL/GenBank/DDBJ databases">
        <authorList>
            <person name="Palmer J.M."/>
        </authorList>
    </citation>
    <scope>NUCLEOTIDE SEQUENCE [LARGE SCALE GENOMIC DNA]</scope>
    <source>
        <strain evidence="2 3">DSM 7382</strain>
    </source>
</reference>